<evidence type="ECO:0000256" key="12">
    <source>
        <dbReference type="ARBA" id="ARBA00047283"/>
    </source>
</evidence>
<dbReference type="InterPro" id="IPR001678">
    <property type="entry name" value="MeTrfase_RsmB-F_NOP2_dom"/>
</dbReference>
<dbReference type="SUPFAM" id="SSF48013">
    <property type="entry name" value="NusB-like"/>
    <property type="match status" value="1"/>
</dbReference>
<dbReference type="Pfam" id="PF01029">
    <property type="entry name" value="NusB"/>
    <property type="match status" value="1"/>
</dbReference>
<keyword evidence="17" id="KW-1185">Reference proteome</keyword>
<dbReference type="EC" id="2.1.1.176" evidence="3"/>
<evidence type="ECO:0000259" key="15">
    <source>
        <dbReference type="PROSITE" id="PS51686"/>
    </source>
</evidence>
<dbReference type="PRINTS" id="PR02008">
    <property type="entry name" value="RCMTFAMILY"/>
</dbReference>
<dbReference type="InterPro" id="IPR035926">
    <property type="entry name" value="NusB-like_sf"/>
</dbReference>
<evidence type="ECO:0000256" key="10">
    <source>
        <dbReference type="ARBA" id="ARBA00030399"/>
    </source>
</evidence>
<evidence type="ECO:0000256" key="3">
    <source>
        <dbReference type="ARBA" id="ARBA00012140"/>
    </source>
</evidence>
<dbReference type="InterPro" id="IPR006027">
    <property type="entry name" value="NusB_RsmB_TIM44"/>
</dbReference>
<dbReference type="InterPro" id="IPR004573">
    <property type="entry name" value="rRNA_ssu_MeTfrase_B"/>
</dbReference>
<evidence type="ECO:0000256" key="6">
    <source>
        <dbReference type="ARBA" id="ARBA00022603"/>
    </source>
</evidence>
<keyword evidence="8 13" id="KW-0949">S-adenosyl-L-methionine</keyword>
<dbReference type="PROSITE" id="PS51686">
    <property type="entry name" value="SAM_MT_RSMB_NOP"/>
    <property type="match status" value="1"/>
</dbReference>
<evidence type="ECO:0000313" key="17">
    <source>
        <dbReference type="Proteomes" id="UP000310636"/>
    </source>
</evidence>
<evidence type="ECO:0000256" key="14">
    <source>
        <dbReference type="SAM" id="MobiDB-lite"/>
    </source>
</evidence>
<comment type="catalytic activity">
    <reaction evidence="12">
        <text>cytidine(967) in 16S rRNA + S-adenosyl-L-methionine = 5-methylcytidine(967) in 16S rRNA + S-adenosyl-L-homocysteine + H(+)</text>
        <dbReference type="Rhea" id="RHEA:42748"/>
        <dbReference type="Rhea" id="RHEA-COMP:10219"/>
        <dbReference type="Rhea" id="RHEA-COMP:10220"/>
        <dbReference type="ChEBI" id="CHEBI:15378"/>
        <dbReference type="ChEBI" id="CHEBI:57856"/>
        <dbReference type="ChEBI" id="CHEBI:59789"/>
        <dbReference type="ChEBI" id="CHEBI:74483"/>
        <dbReference type="ChEBI" id="CHEBI:82748"/>
        <dbReference type="EC" id="2.1.1.176"/>
    </reaction>
</comment>
<keyword evidence="9 13" id="KW-0694">RNA-binding</keyword>
<comment type="subcellular location">
    <subcellularLocation>
        <location evidence="2">Cytoplasm</location>
    </subcellularLocation>
</comment>
<dbReference type="CDD" id="cd02440">
    <property type="entry name" value="AdoMet_MTases"/>
    <property type="match status" value="1"/>
</dbReference>
<feature type="region of interest" description="Disordered" evidence="14">
    <location>
        <begin position="1"/>
        <end position="56"/>
    </location>
</feature>
<keyword evidence="7 13" id="KW-0808">Transferase</keyword>
<feature type="binding site" evidence="13">
    <location>
        <position position="363"/>
    </location>
    <ligand>
        <name>S-adenosyl-L-methionine</name>
        <dbReference type="ChEBI" id="CHEBI:59789"/>
    </ligand>
</feature>
<dbReference type="SUPFAM" id="SSF53335">
    <property type="entry name" value="S-adenosyl-L-methionine-dependent methyltransferases"/>
    <property type="match status" value="1"/>
</dbReference>
<dbReference type="Gene3D" id="3.30.70.1170">
    <property type="entry name" value="Sun protein, domain 3"/>
    <property type="match status" value="1"/>
</dbReference>
<feature type="domain" description="SAM-dependent MTase RsmB/NOP-type" evidence="15">
    <location>
        <begin position="222"/>
        <end position="504"/>
    </location>
</feature>
<dbReference type="Gene3D" id="3.40.50.150">
    <property type="entry name" value="Vaccinia Virus protein VP39"/>
    <property type="match status" value="1"/>
</dbReference>
<evidence type="ECO:0000256" key="13">
    <source>
        <dbReference type="PROSITE-ProRule" id="PRU01023"/>
    </source>
</evidence>
<dbReference type="AlphaFoldDB" id="A0A4S4BFX4"/>
<feature type="binding site" evidence="13">
    <location>
        <position position="336"/>
    </location>
    <ligand>
        <name>S-adenosyl-L-methionine</name>
        <dbReference type="ChEBI" id="CHEBI:59789"/>
    </ligand>
</feature>
<dbReference type="InterPro" id="IPR049560">
    <property type="entry name" value="MeTrfase_RsmB-F_NOP2_cat"/>
</dbReference>
<evidence type="ECO:0000256" key="11">
    <source>
        <dbReference type="ARBA" id="ARBA00031088"/>
    </source>
</evidence>
<feature type="binding site" evidence="13">
    <location>
        <position position="382"/>
    </location>
    <ligand>
        <name>S-adenosyl-L-methionine</name>
        <dbReference type="ChEBI" id="CHEBI:59789"/>
    </ligand>
</feature>
<sequence>MDKQSTKRGQGSPRKETARPRGEAPRPGGAAKPGAGAAAKPASGGAQRRAPSPRGPREAALNVLLRVDQQGAYSGLELNRVLSAAALSRQDAALATEIVYGTIQRLNTIDRVLKERVKGWPNKVEPWVRSLLRLSYYQLRWLDRVPAHAVTDEAVRIAKKRGHAGIAGLVNGVLRGLVREGLASELPSGLGDAERISLTHSYPEWLVKRWIDVYGAETAEAICEAGNEPPQSSARVNPTRISRSELLERMDEAQIYARPSKLAPGGIVASRAGSLAATDWYREGLLTVQDESSMLVAAVAGPKPGMRVLDCCAAPGGKTTHLAELMGDAGEVVANDIHPHKEALVAEQAARLGLRSIRTVVGDAAGLADTLPAASMDVVLLDAPCSGLGVIRRKPEIKWNKSEEDIAGLAALQAELLEKVHSLVRPGGTLVYSTCTIAKEENEEAILRFLEKHPNYMPDTDWPQEIIESLKQGGALPEPFAGMVQLLPQQFGSDGFFIAKLKRLP</sequence>
<organism evidence="16 17">
    <name type="scientific">Cohnella fermenti</name>
    <dbReference type="NCBI Taxonomy" id="2565925"/>
    <lineage>
        <taxon>Bacteria</taxon>
        <taxon>Bacillati</taxon>
        <taxon>Bacillota</taxon>
        <taxon>Bacilli</taxon>
        <taxon>Bacillales</taxon>
        <taxon>Paenibacillaceae</taxon>
        <taxon>Cohnella</taxon>
    </lineage>
</organism>
<dbReference type="PANTHER" id="PTHR22807:SF53">
    <property type="entry name" value="RIBOSOMAL RNA SMALL SUBUNIT METHYLTRANSFERASE B-RELATED"/>
    <property type="match status" value="1"/>
</dbReference>
<dbReference type="Pfam" id="PF22458">
    <property type="entry name" value="RsmF-B_ferredox"/>
    <property type="match status" value="1"/>
</dbReference>
<protein>
    <recommendedName>
        <fullName evidence="3">16S rRNA (cytosine(967)-C(5))-methyltransferase</fullName>
        <ecNumber evidence="3">2.1.1.176</ecNumber>
    </recommendedName>
    <alternativeName>
        <fullName evidence="10">16S rRNA m5C967 methyltransferase</fullName>
    </alternativeName>
    <alternativeName>
        <fullName evidence="11">rRNA (cytosine-C(5)-)-methyltransferase RsmB</fullName>
    </alternativeName>
</protein>
<feature type="active site" description="Nucleophile" evidence="13">
    <location>
        <position position="435"/>
    </location>
</feature>
<keyword evidence="5" id="KW-0698">rRNA processing</keyword>
<feature type="compositionally biased region" description="Low complexity" evidence="14">
    <location>
        <begin position="25"/>
        <end position="46"/>
    </location>
</feature>
<dbReference type="EMBL" id="SSOB01000059">
    <property type="protein sequence ID" value="THF73275.1"/>
    <property type="molecule type" value="Genomic_DNA"/>
</dbReference>
<comment type="similarity">
    <text evidence="13">Belongs to the class I-like SAM-binding methyltransferase superfamily. RsmB/NOP family.</text>
</comment>
<name>A0A4S4BFX4_9BACL</name>
<evidence type="ECO:0000256" key="4">
    <source>
        <dbReference type="ARBA" id="ARBA00022490"/>
    </source>
</evidence>
<keyword evidence="4" id="KW-0963">Cytoplasm</keyword>
<dbReference type="InterPro" id="IPR054728">
    <property type="entry name" value="RsmB-like_ferredoxin"/>
</dbReference>
<dbReference type="Gene3D" id="1.10.940.10">
    <property type="entry name" value="NusB-like"/>
    <property type="match status" value="1"/>
</dbReference>
<evidence type="ECO:0000256" key="9">
    <source>
        <dbReference type="ARBA" id="ARBA00022884"/>
    </source>
</evidence>
<keyword evidence="6 13" id="KW-0489">Methyltransferase</keyword>
<dbReference type="GO" id="GO:0008649">
    <property type="term" value="F:rRNA methyltransferase activity"/>
    <property type="evidence" value="ECO:0007669"/>
    <property type="project" value="InterPro"/>
</dbReference>
<evidence type="ECO:0000256" key="7">
    <source>
        <dbReference type="ARBA" id="ARBA00022679"/>
    </source>
</evidence>
<dbReference type="GO" id="GO:0003723">
    <property type="term" value="F:RNA binding"/>
    <property type="evidence" value="ECO:0007669"/>
    <property type="project" value="UniProtKB-UniRule"/>
</dbReference>
<evidence type="ECO:0000256" key="8">
    <source>
        <dbReference type="ARBA" id="ARBA00022691"/>
    </source>
</evidence>
<feature type="compositionally biased region" description="Basic and acidic residues" evidence="14">
    <location>
        <begin position="13"/>
        <end position="24"/>
    </location>
</feature>
<comment type="function">
    <text evidence="1">Specifically methylates the cytosine at position 967 (m5C967) of 16S rRNA.</text>
</comment>
<dbReference type="PANTHER" id="PTHR22807">
    <property type="entry name" value="NOP2 YEAST -RELATED NOL1/NOP2/FMU SUN DOMAIN-CONTAINING"/>
    <property type="match status" value="1"/>
</dbReference>
<accession>A0A4S4BFX4</accession>
<dbReference type="GO" id="GO:0005737">
    <property type="term" value="C:cytoplasm"/>
    <property type="evidence" value="ECO:0007669"/>
    <property type="project" value="UniProtKB-SubCell"/>
</dbReference>
<gene>
    <name evidence="16" type="primary">rsmB</name>
    <name evidence="16" type="ORF">E6C55_29860</name>
</gene>
<proteinExistence type="inferred from homology"/>
<reference evidence="16 17" key="1">
    <citation type="submission" date="2019-04" db="EMBL/GenBank/DDBJ databases">
        <title>Cohnella sp. nov. isolated from preserved vegetables.</title>
        <authorList>
            <person name="Lin S.-Y."/>
            <person name="Hung M.-H."/>
            <person name="Young C.-C."/>
        </authorList>
    </citation>
    <scope>NUCLEOTIDE SEQUENCE [LARGE SCALE GENOMIC DNA]</scope>
    <source>
        <strain evidence="16 17">CC-MHH1044</strain>
    </source>
</reference>
<dbReference type="GO" id="GO:0006355">
    <property type="term" value="P:regulation of DNA-templated transcription"/>
    <property type="evidence" value="ECO:0007669"/>
    <property type="project" value="InterPro"/>
</dbReference>
<evidence type="ECO:0000313" key="16">
    <source>
        <dbReference type="EMBL" id="THF73275.1"/>
    </source>
</evidence>
<evidence type="ECO:0000256" key="5">
    <source>
        <dbReference type="ARBA" id="ARBA00022552"/>
    </source>
</evidence>
<dbReference type="FunFam" id="3.40.50.150:FF:000257">
    <property type="entry name" value="16S rRNA methyltransferase"/>
    <property type="match status" value="1"/>
</dbReference>
<evidence type="ECO:0000256" key="1">
    <source>
        <dbReference type="ARBA" id="ARBA00002724"/>
    </source>
</evidence>
<feature type="binding site" evidence="13">
    <location>
        <begin position="312"/>
        <end position="318"/>
    </location>
    <ligand>
        <name>S-adenosyl-L-methionine</name>
        <dbReference type="ChEBI" id="CHEBI:59789"/>
    </ligand>
</feature>
<dbReference type="NCBIfam" id="NF011494">
    <property type="entry name" value="PRK14902.1"/>
    <property type="match status" value="1"/>
</dbReference>
<dbReference type="Proteomes" id="UP000310636">
    <property type="component" value="Unassembled WGS sequence"/>
</dbReference>
<dbReference type="InterPro" id="IPR029063">
    <property type="entry name" value="SAM-dependent_MTases_sf"/>
</dbReference>
<dbReference type="OrthoDB" id="9810297at2"/>
<evidence type="ECO:0000256" key="2">
    <source>
        <dbReference type="ARBA" id="ARBA00004496"/>
    </source>
</evidence>
<dbReference type="Pfam" id="PF01189">
    <property type="entry name" value="Methyltr_RsmB-F"/>
    <property type="match status" value="1"/>
</dbReference>
<comment type="caution">
    <text evidence="16">The sequence shown here is derived from an EMBL/GenBank/DDBJ whole genome shotgun (WGS) entry which is preliminary data.</text>
</comment>
<dbReference type="InterPro" id="IPR023267">
    <property type="entry name" value="RCMT"/>
</dbReference>
<dbReference type="NCBIfam" id="TIGR00563">
    <property type="entry name" value="rsmB"/>
    <property type="match status" value="1"/>
</dbReference>